<evidence type="ECO:0000313" key="2">
    <source>
        <dbReference type="Proteomes" id="UP000185783"/>
    </source>
</evidence>
<dbReference type="AlphaFoldDB" id="A0A1U7JDM5"/>
<reference evidence="1 2" key="1">
    <citation type="submission" date="2016-03" db="EMBL/GenBank/DDBJ databases">
        <title>Genome sequence of Nesiotobacter sp. nov., a moderately halophilic alphaproteobacterium isolated from the Yellow Sea, China.</title>
        <authorList>
            <person name="Zhang G."/>
            <person name="Zhang R."/>
        </authorList>
    </citation>
    <scope>NUCLEOTIDE SEQUENCE [LARGE SCALE GENOMIC DNA]</scope>
    <source>
        <strain evidence="1 2">WB1-6</strain>
    </source>
</reference>
<dbReference type="Pfam" id="PF14345">
    <property type="entry name" value="GDYXXLXY"/>
    <property type="match status" value="1"/>
</dbReference>
<dbReference type="Proteomes" id="UP000185783">
    <property type="component" value="Unassembled WGS sequence"/>
</dbReference>
<comment type="caution">
    <text evidence="1">The sequence shown here is derived from an EMBL/GenBank/DDBJ whole genome shotgun (WGS) entry which is preliminary data.</text>
</comment>
<keyword evidence="2" id="KW-1185">Reference proteome</keyword>
<dbReference type="InterPro" id="IPR025833">
    <property type="entry name" value="GDYXXLXY"/>
</dbReference>
<name>A0A1U7JDM5_9HYPH</name>
<dbReference type="EMBL" id="LVVZ01000032">
    <property type="protein sequence ID" value="OKL42805.1"/>
    <property type="molecule type" value="Genomic_DNA"/>
</dbReference>
<gene>
    <name evidence="1" type="ORF">A3843_16660</name>
</gene>
<evidence type="ECO:0000313" key="1">
    <source>
        <dbReference type="EMBL" id="OKL42805.1"/>
    </source>
</evidence>
<dbReference type="STRING" id="197461.A3843_16660"/>
<organism evidence="1 2">
    <name type="scientific">Pseudovibrio exalbescens</name>
    <dbReference type="NCBI Taxonomy" id="197461"/>
    <lineage>
        <taxon>Bacteria</taxon>
        <taxon>Pseudomonadati</taxon>
        <taxon>Pseudomonadota</taxon>
        <taxon>Alphaproteobacteria</taxon>
        <taxon>Hyphomicrobiales</taxon>
        <taxon>Stappiaceae</taxon>
        <taxon>Pseudovibrio</taxon>
    </lineage>
</organism>
<dbReference type="RefSeq" id="WP_051269272.1">
    <property type="nucleotide sequence ID" value="NZ_LVVZ01000032.1"/>
</dbReference>
<accession>A0A1U7JDM5</accession>
<evidence type="ECO:0008006" key="3">
    <source>
        <dbReference type="Google" id="ProtNLM"/>
    </source>
</evidence>
<sequence length="183" mass="19756">MIRFGALGLILVALIMTPLIDRLSVHMAGEPVRLALRPVDPRDLFRGDYVILNLAITTIRPDDLTGSWPEGLKVGDPVWVQLSKSEDGLVAKPVLIAANPPGEDGELWIQGTVDRVRGTDSGAPSLQLSYGLDAFFVPEGEGLAIETLDPEELALIILVDPRGKSLPYRLVKGDEVLLEDAGL</sequence>
<proteinExistence type="predicted"/>
<protein>
    <recommendedName>
        <fullName evidence="3">GDYXXLXY protein</fullName>
    </recommendedName>
</protein>